<evidence type="ECO:0000256" key="3">
    <source>
        <dbReference type="ARBA" id="ARBA00022801"/>
    </source>
</evidence>
<keyword evidence="2 6" id="KW-0479">Metal-binding</keyword>
<dbReference type="GO" id="GO:0004222">
    <property type="term" value="F:metalloendopeptidase activity"/>
    <property type="evidence" value="ECO:0007669"/>
    <property type="project" value="InterPro"/>
</dbReference>
<dbReference type="PANTHER" id="PTHR11804">
    <property type="entry name" value="PROTEASE M3 THIMET OLIGOPEPTIDASE-RELATED"/>
    <property type="match status" value="1"/>
</dbReference>
<keyword evidence="5 6" id="KW-0482">Metalloprotease</keyword>
<comment type="cofactor">
    <cofactor evidence="6">
        <name>Zn(2+)</name>
        <dbReference type="ChEBI" id="CHEBI:29105"/>
    </cofactor>
    <text evidence="6">Binds 1 zinc ion.</text>
</comment>
<dbReference type="GO" id="GO:0006508">
    <property type="term" value="P:proteolysis"/>
    <property type="evidence" value="ECO:0007669"/>
    <property type="project" value="UniProtKB-KW"/>
</dbReference>
<evidence type="ECO:0000313" key="8">
    <source>
        <dbReference type="EMBL" id="TYS48668.1"/>
    </source>
</evidence>
<dbReference type="NCBIfam" id="TIGR02289">
    <property type="entry name" value="M3_not_pepF"/>
    <property type="match status" value="1"/>
</dbReference>
<dbReference type="EMBL" id="VTER01000005">
    <property type="protein sequence ID" value="TYS48668.1"/>
    <property type="molecule type" value="Genomic_DNA"/>
</dbReference>
<sequence length="565" mass="65762">MTQDVKRNYYKELIDLQDAEGVEAQLQALLEVPIDSVSDLENWLKNEKELGIKIDEAMTGHQVDFYRNTEDTDIKSTYLHDQQVIQPLLMKYEAKLNEKFCDSPYAAQLDDKRYGLMRRVRESKVKLFREENIPLMVKEQELSTKYSEIIAGLTVEWDGEEKPYPFIQSQLDNLDRSVREKAYYAMLSAHRQIKPDMDSIMDELVQLRHQIALNAGFENYRDYMFVVKNREYTIQDCYDFHENVEKHIIPAWNRLAEVFKSKLGVDAYRPWDNTAKLMKNPPYTEVSDLMDGVSEMLGKTDPYFADRFDYMRANGLLDLGDRKGKSPGGFCTTLSVSGDTFVFANFSPSFFSLIALIHEMGHAVNGYLEFAEHGPLEEHQHRMEVAELYSHGMELLLLDKLDRFYPEEEDFKSAQREELRRAFTMLYGPLSGDLFQHWMYTNPNHTAKERDEKYFEIAKRYGLSPVDTSGLEDVMGILWADTLHYFQVPFYNIEYSISMLGSLQILENYQNNPEQAVELFKKGASADYNQSIADIYKETGVSFDFSESAVKRMGEFLEKVIQDIH</sequence>
<dbReference type="PANTHER" id="PTHR11804:SF48">
    <property type="entry name" value="PUTATIVE-RELATED"/>
    <property type="match status" value="1"/>
</dbReference>
<accession>A0A5D4RFX1</accession>
<dbReference type="InterPro" id="IPR011976">
    <property type="entry name" value="Pept_M3B_oligopep-rel"/>
</dbReference>
<evidence type="ECO:0000256" key="1">
    <source>
        <dbReference type="ARBA" id="ARBA00022670"/>
    </source>
</evidence>
<organism evidence="8 9">
    <name type="scientific">Bacillus infantis</name>
    <dbReference type="NCBI Taxonomy" id="324767"/>
    <lineage>
        <taxon>Bacteria</taxon>
        <taxon>Bacillati</taxon>
        <taxon>Bacillota</taxon>
        <taxon>Bacilli</taxon>
        <taxon>Bacillales</taxon>
        <taxon>Bacillaceae</taxon>
        <taxon>Bacillus</taxon>
    </lineage>
</organism>
<comment type="caution">
    <text evidence="8">The sequence shown here is derived from an EMBL/GenBank/DDBJ whole genome shotgun (WGS) entry which is preliminary data.</text>
</comment>
<evidence type="ECO:0000313" key="9">
    <source>
        <dbReference type="Proteomes" id="UP000322139"/>
    </source>
</evidence>
<protein>
    <submittedName>
        <fullName evidence="8">M3 family oligoendopeptidase</fullName>
    </submittedName>
</protein>
<keyword evidence="3 6" id="KW-0378">Hydrolase</keyword>
<dbReference type="GO" id="GO:0006518">
    <property type="term" value="P:peptide metabolic process"/>
    <property type="evidence" value="ECO:0007669"/>
    <property type="project" value="TreeGrafter"/>
</dbReference>
<dbReference type="Gene3D" id="1.10.1370.30">
    <property type="match status" value="1"/>
</dbReference>
<dbReference type="Pfam" id="PF01432">
    <property type="entry name" value="Peptidase_M3"/>
    <property type="match status" value="1"/>
</dbReference>
<evidence type="ECO:0000256" key="2">
    <source>
        <dbReference type="ARBA" id="ARBA00022723"/>
    </source>
</evidence>
<proteinExistence type="inferred from homology"/>
<dbReference type="CDD" id="cd09606">
    <property type="entry name" value="M3B_PepF"/>
    <property type="match status" value="1"/>
</dbReference>
<dbReference type="AlphaFoldDB" id="A0A5D4RFX1"/>
<keyword evidence="1 6" id="KW-0645">Protease</keyword>
<dbReference type="RefSeq" id="WP_148974839.1">
    <property type="nucleotide sequence ID" value="NZ_VTER01000005.1"/>
</dbReference>
<name>A0A5D4RFX1_9BACI</name>
<evidence type="ECO:0000259" key="7">
    <source>
        <dbReference type="Pfam" id="PF01432"/>
    </source>
</evidence>
<keyword evidence="4 6" id="KW-0862">Zinc</keyword>
<dbReference type="SUPFAM" id="SSF55486">
    <property type="entry name" value="Metalloproteases ('zincins'), catalytic domain"/>
    <property type="match status" value="1"/>
</dbReference>
<gene>
    <name evidence="8" type="ORF">FZD51_11195</name>
</gene>
<dbReference type="InterPro" id="IPR045090">
    <property type="entry name" value="Pept_M3A_M3B"/>
</dbReference>
<dbReference type="GO" id="GO:0046872">
    <property type="term" value="F:metal ion binding"/>
    <property type="evidence" value="ECO:0007669"/>
    <property type="project" value="UniProtKB-UniRule"/>
</dbReference>
<evidence type="ECO:0000256" key="6">
    <source>
        <dbReference type="RuleBase" id="RU003435"/>
    </source>
</evidence>
<dbReference type="InterPro" id="IPR001567">
    <property type="entry name" value="Pept_M3A_M3B_dom"/>
</dbReference>
<feature type="domain" description="Peptidase M3A/M3B catalytic" evidence="7">
    <location>
        <begin position="172"/>
        <end position="530"/>
    </location>
</feature>
<comment type="similarity">
    <text evidence="6">Belongs to the peptidase M3 family.</text>
</comment>
<reference evidence="8 9" key="1">
    <citation type="submission" date="2019-08" db="EMBL/GenBank/DDBJ databases">
        <title>Bacillus genomes from the desert of Cuatro Cienegas, Coahuila.</title>
        <authorList>
            <person name="Olmedo-Alvarez G."/>
        </authorList>
    </citation>
    <scope>NUCLEOTIDE SEQUENCE [LARGE SCALE GENOMIC DNA]</scope>
    <source>
        <strain evidence="8 9">CH446_14T</strain>
    </source>
</reference>
<evidence type="ECO:0000256" key="5">
    <source>
        <dbReference type="ARBA" id="ARBA00023049"/>
    </source>
</evidence>
<dbReference type="Proteomes" id="UP000322139">
    <property type="component" value="Unassembled WGS sequence"/>
</dbReference>
<evidence type="ECO:0000256" key="4">
    <source>
        <dbReference type="ARBA" id="ARBA00022833"/>
    </source>
</evidence>